<proteinExistence type="predicted"/>
<sequence>MECNKVTQEIIDTKVDTESHRLEELQGNQNRYKITLIHPSAGVNWSGGSEIFAIEISRCLANYFDVELLSGAECGEFSRKSGGIPRAYTYDFINQPWIKNFVYRFANHPEIVIEHLTNFLPCVIHCLTNSSDLIFPCNDYGGLAIAATVRAIKGTPILYTEHNSLLAEGKCLKRNLSFSPDHLIVYDEKTATFALDLNKTQQVSTIPSGVDLKQFTPFGKKIYFGLTKPVILCVASLNRNNHKRIDLTINAVSRLPQASLLLCGDGPDKDYFQAQCEKLLGSNRFKICTFPFNKMPEVYRSADVFTLPSINEPFGFAYVEAMASGLPVVATDDEMRRYIVGDSGILCDVTNSEIYADALSKVLQKNWQKEAVSNALRFSWDAISLKYRDVILKTIDRKSRS</sequence>
<dbReference type="InterPro" id="IPR050194">
    <property type="entry name" value="Glycosyltransferase_grp1"/>
</dbReference>
<name>A0A1Z4M224_9CYAN</name>
<dbReference type="GO" id="GO:0016758">
    <property type="term" value="F:hexosyltransferase activity"/>
    <property type="evidence" value="ECO:0007669"/>
    <property type="project" value="TreeGrafter"/>
</dbReference>
<dbReference type="SUPFAM" id="SSF53756">
    <property type="entry name" value="UDP-Glycosyltransferase/glycogen phosphorylase"/>
    <property type="match status" value="1"/>
</dbReference>
<organism evidence="2 3">
    <name type="scientific">Calothrix parasitica NIES-267</name>
    <dbReference type="NCBI Taxonomy" id="1973488"/>
    <lineage>
        <taxon>Bacteria</taxon>
        <taxon>Bacillati</taxon>
        <taxon>Cyanobacteriota</taxon>
        <taxon>Cyanophyceae</taxon>
        <taxon>Nostocales</taxon>
        <taxon>Calotrichaceae</taxon>
        <taxon>Calothrix</taxon>
    </lineage>
</organism>
<dbReference type="Gene3D" id="3.40.50.2000">
    <property type="entry name" value="Glycogen Phosphorylase B"/>
    <property type="match status" value="2"/>
</dbReference>
<feature type="domain" description="Glycosyl transferase family 1" evidence="1">
    <location>
        <begin position="226"/>
        <end position="370"/>
    </location>
</feature>
<dbReference type="AlphaFoldDB" id="A0A1Z4M224"/>
<dbReference type="OrthoDB" id="9806653at2"/>
<gene>
    <name evidence="2" type="ORF">NIES267_70380</name>
</gene>
<dbReference type="PANTHER" id="PTHR45947:SF3">
    <property type="entry name" value="SULFOQUINOVOSYL TRANSFERASE SQD2"/>
    <property type="match status" value="1"/>
</dbReference>
<evidence type="ECO:0000259" key="1">
    <source>
        <dbReference type="Pfam" id="PF00534"/>
    </source>
</evidence>
<dbReference type="PANTHER" id="PTHR45947">
    <property type="entry name" value="SULFOQUINOVOSYL TRANSFERASE SQD2"/>
    <property type="match status" value="1"/>
</dbReference>
<protein>
    <submittedName>
        <fullName evidence="2">Putative glycosyl transferase</fullName>
    </submittedName>
</protein>
<dbReference type="EMBL" id="AP018227">
    <property type="protein sequence ID" value="BAY87516.1"/>
    <property type="molecule type" value="Genomic_DNA"/>
</dbReference>
<evidence type="ECO:0000313" key="2">
    <source>
        <dbReference type="EMBL" id="BAY87516.1"/>
    </source>
</evidence>
<dbReference type="InterPro" id="IPR001296">
    <property type="entry name" value="Glyco_trans_1"/>
</dbReference>
<reference evidence="2 3" key="1">
    <citation type="submission" date="2017-06" db="EMBL/GenBank/DDBJ databases">
        <title>Genome sequencing of cyanobaciteial culture collection at National Institute for Environmental Studies (NIES).</title>
        <authorList>
            <person name="Hirose Y."/>
            <person name="Shimura Y."/>
            <person name="Fujisawa T."/>
            <person name="Nakamura Y."/>
            <person name="Kawachi M."/>
        </authorList>
    </citation>
    <scope>NUCLEOTIDE SEQUENCE [LARGE SCALE GENOMIC DNA]</scope>
    <source>
        <strain evidence="2 3">NIES-267</strain>
    </source>
</reference>
<dbReference type="Proteomes" id="UP000218418">
    <property type="component" value="Chromosome"/>
</dbReference>
<keyword evidence="3" id="KW-1185">Reference proteome</keyword>
<evidence type="ECO:0000313" key="3">
    <source>
        <dbReference type="Proteomes" id="UP000218418"/>
    </source>
</evidence>
<keyword evidence="2" id="KW-0808">Transferase</keyword>
<accession>A0A1Z4M224</accession>
<dbReference type="Pfam" id="PF00534">
    <property type="entry name" value="Glycos_transf_1"/>
    <property type="match status" value="1"/>
</dbReference>